<dbReference type="RefSeq" id="XP_008880932.1">
    <property type="nucleotide sequence ID" value="XM_008882710.1"/>
</dbReference>
<dbReference type="OrthoDB" id="95977at2759"/>
<reference evidence="4" key="1">
    <citation type="submission" date="2013-12" db="EMBL/GenBank/DDBJ databases">
        <title>The Genome Sequence of Aphanomyces invadans NJM9701.</title>
        <authorList>
            <consortium name="The Broad Institute Genomics Platform"/>
            <person name="Russ C."/>
            <person name="Tyler B."/>
            <person name="van West P."/>
            <person name="Dieguez-Uribeondo J."/>
            <person name="Young S.K."/>
            <person name="Zeng Q."/>
            <person name="Gargeya S."/>
            <person name="Fitzgerald M."/>
            <person name="Abouelleil A."/>
            <person name="Alvarado L."/>
            <person name="Chapman S.B."/>
            <person name="Gainer-Dewar J."/>
            <person name="Goldberg J."/>
            <person name="Griggs A."/>
            <person name="Gujja S."/>
            <person name="Hansen M."/>
            <person name="Howarth C."/>
            <person name="Imamovic A."/>
            <person name="Ireland A."/>
            <person name="Larimer J."/>
            <person name="McCowan C."/>
            <person name="Murphy C."/>
            <person name="Pearson M."/>
            <person name="Poon T.W."/>
            <person name="Priest M."/>
            <person name="Roberts A."/>
            <person name="Saif S."/>
            <person name="Shea T."/>
            <person name="Sykes S."/>
            <person name="Wortman J."/>
            <person name="Nusbaum C."/>
            <person name="Birren B."/>
        </authorList>
    </citation>
    <scope>NUCLEOTIDE SEQUENCE [LARGE SCALE GENOMIC DNA]</scope>
    <source>
        <strain evidence="4">NJM9701</strain>
    </source>
</reference>
<dbReference type="STRING" id="157072.A0A024TAV5"/>
<dbReference type="Pfam" id="PF13359">
    <property type="entry name" value="DDE_Tnp_4"/>
    <property type="match status" value="1"/>
</dbReference>
<dbReference type="GeneID" id="20091831"/>
<protein>
    <recommendedName>
        <fullName evidence="3">DDE Tnp4 domain-containing protein</fullName>
    </recommendedName>
</protein>
<dbReference type="AlphaFoldDB" id="A0A024TAV5"/>
<accession>A0A024TAV5</accession>
<organism evidence="4">
    <name type="scientific">Aphanomyces invadans</name>
    <dbReference type="NCBI Taxonomy" id="157072"/>
    <lineage>
        <taxon>Eukaryota</taxon>
        <taxon>Sar</taxon>
        <taxon>Stramenopiles</taxon>
        <taxon>Oomycota</taxon>
        <taxon>Saprolegniomycetes</taxon>
        <taxon>Saprolegniales</taxon>
        <taxon>Verrucalvaceae</taxon>
        <taxon>Aphanomyces</taxon>
    </lineage>
</organism>
<evidence type="ECO:0000256" key="2">
    <source>
        <dbReference type="ARBA" id="ARBA00022723"/>
    </source>
</evidence>
<proteinExistence type="predicted"/>
<dbReference type="InterPro" id="IPR027806">
    <property type="entry name" value="HARBI1_dom"/>
</dbReference>
<name>A0A024TAV5_9STRA</name>
<gene>
    <name evidence="4" type="ORF">H310_14781</name>
</gene>
<evidence type="ECO:0000256" key="1">
    <source>
        <dbReference type="ARBA" id="ARBA00001968"/>
    </source>
</evidence>
<dbReference type="VEuPathDB" id="FungiDB:H310_14781"/>
<feature type="domain" description="DDE Tnp4" evidence="3">
    <location>
        <begin position="59"/>
        <end position="181"/>
    </location>
</feature>
<dbReference type="GO" id="GO:0046872">
    <property type="term" value="F:metal ion binding"/>
    <property type="evidence" value="ECO:0007669"/>
    <property type="project" value="UniProtKB-KW"/>
</dbReference>
<dbReference type="EMBL" id="KI914038">
    <property type="protein sequence ID" value="ETV90437.1"/>
    <property type="molecule type" value="Genomic_DNA"/>
</dbReference>
<evidence type="ECO:0000313" key="4">
    <source>
        <dbReference type="EMBL" id="ETV90437.1"/>
    </source>
</evidence>
<evidence type="ECO:0000259" key="3">
    <source>
        <dbReference type="Pfam" id="PF13359"/>
    </source>
</evidence>
<comment type="cofactor">
    <cofactor evidence="1">
        <name>a divalent metal cation</name>
        <dbReference type="ChEBI" id="CHEBI:60240"/>
    </cofactor>
</comment>
<dbReference type="eggNOG" id="ENOG502RZYI">
    <property type="taxonomic scope" value="Eukaryota"/>
</dbReference>
<sequence>MFGRSRSGLCNILHMLDLIYSNFAEIVYLDRDRICTKLMEFSQAVMAKGAEVENVWAFIDGTVRECCRPDGNERQRTVFNGHKRRHAMKYETLVAPDGTIAHAFGPIEGRRHDLVISRQSNLENIIANNDQFRGFVVYGDPAYGYSNQLASPFGGACLTDPQKQVNKSMSRVRISVEWSLGQVLQ</sequence>
<keyword evidence="2" id="KW-0479">Metal-binding</keyword>